<dbReference type="EMBL" id="JACLCP010000004">
    <property type="protein sequence ID" value="MBC2846060.1"/>
    <property type="molecule type" value="Genomic_DNA"/>
</dbReference>
<evidence type="ECO:0000313" key="2">
    <source>
        <dbReference type="Proteomes" id="UP000533900"/>
    </source>
</evidence>
<sequence>MRFTIFLLTILLMGCGKKSKTNNVTDTHLISNFEKELSELKSDEISTLNKATDLFKDYISKSHNNSQKDSLFMPYFNHYNLGRVLLKNEPENIINNYGFKKIQKEEKEYLVPVQSDYLEANVITYLSEPMKKFCRQQLKEFNDSEDLETIASNALWWEKFNSENPNFFLKEMTYYHYKNWHLKNLISGTRTVKVFRENDKLTDQAETVYLRIVANNPKSDTAKIIKEYLVLLEKNNMTRSGGVQEFINNYK</sequence>
<dbReference type="Proteomes" id="UP000533900">
    <property type="component" value="Unassembled WGS sequence"/>
</dbReference>
<dbReference type="RefSeq" id="WP_185789776.1">
    <property type="nucleotide sequence ID" value="NZ_JACLCP010000004.1"/>
</dbReference>
<accession>A0A842ISR0</accession>
<reference evidence="1" key="1">
    <citation type="submission" date="2020-08" db="EMBL/GenBank/DDBJ databases">
        <title>Winogradskyella ouciana sp. nov., isolated from the hadal seawater of the Mariana Trench.</title>
        <authorList>
            <person name="He X."/>
        </authorList>
    </citation>
    <scope>NUCLEOTIDE SEQUENCE [LARGE SCALE GENOMIC DNA]</scope>
    <source>
        <strain evidence="1">KCTC 52348</strain>
    </source>
</reference>
<protein>
    <submittedName>
        <fullName evidence="1">Uncharacterized protein</fullName>
    </submittedName>
</protein>
<dbReference type="AlphaFoldDB" id="A0A842ISR0"/>
<name>A0A842ISR0_9FLAO</name>
<gene>
    <name evidence="1" type="ORF">H7F21_13215</name>
</gene>
<comment type="caution">
    <text evidence="1">The sequence shown here is derived from an EMBL/GenBank/DDBJ whole genome shotgun (WGS) entry which is preliminary data.</text>
</comment>
<keyword evidence="2" id="KW-1185">Reference proteome</keyword>
<dbReference type="PROSITE" id="PS51257">
    <property type="entry name" value="PROKAR_LIPOPROTEIN"/>
    <property type="match status" value="1"/>
</dbReference>
<proteinExistence type="predicted"/>
<evidence type="ECO:0000313" key="1">
    <source>
        <dbReference type="EMBL" id="MBC2846060.1"/>
    </source>
</evidence>
<organism evidence="1 2">
    <name type="scientific">Winogradskyella flava</name>
    <dbReference type="NCBI Taxonomy" id="1884876"/>
    <lineage>
        <taxon>Bacteria</taxon>
        <taxon>Pseudomonadati</taxon>
        <taxon>Bacteroidota</taxon>
        <taxon>Flavobacteriia</taxon>
        <taxon>Flavobacteriales</taxon>
        <taxon>Flavobacteriaceae</taxon>
        <taxon>Winogradskyella</taxon>
    </lineage>
</organism>